<keyword evidence="4" id="KW-1185">Reference proteome</keyword>
<feature type="domain" description="Cation-transporting P-type ATPase N-terminal" evidence="2">
    <location>
        <begin position="38"/>
        <end position="93"/>
    </location>
</feature>
<dbReference type="InterPro" id="IPR004014">
    <property type="entry name" value="ATPase_P-typ_cation-transptr_N"/>
</dbReference>
<dbReference type="EMBL" id="CM029050">
    <property type="protein sequence ID" value="KAG2566193.1"/>
    <property type="molecule type" value="Genomic_DNA"/>
</dbReference>
<evidence type="ECO:0000313" key="4">
    <source>
        <dbReference type="Proteomes" id="UP000823388"/>
    </source>
</evidence>
<feature type="compositionally biased region" description="Low complexity" evidence="1">
    <location>
        <begin position="111"/>
        <end position="122"/>
    </location>
</feature>
<dbReference type="Pfam" id="PF00690">
    <property type="entry name" value="Cation_ATPase_N"/>
    <property type="match status" value="1"/>
</dbReference>
<proteinExistence type="predicted"/>
<dbReference type="AlphaFoldDB" id="A0A8T0PW47"/>
<dbReference type="Gene3D" id="2.70.150.10">
    <property type="entry name" value="Calcium-transporting ATPase, cytoplasmic transduction domain A"/>
    <property type="match status" value="1"/>
</dbReference>
<evidence type="ECO:0000256" key="1">
    <source>
        <dbReference type="SAM" id="MobiDB-lite"/>
    </source>
</evidence>
<name>A0A8T0PW47_PANVG</name>
<dbReference type="Proteomes" id="UP000823388">
    <property type="component" value="Chromosome 7N"/>
</dbReference>
<feature type="region of interest" description="Disordered" evidence="1">
    <location>
        <begin position="103"/>
        <end position="122"/>
    </location>
</feature>
<accession>A0A8T0PW47</accession>
<sequence length="139" mass="15591">MSRVPVIVCRYDPRFQHQGRATKASGRTDPAQTAFPAWARTPNECLAELSVSADRGLSSDEEEATARLQRYGPNELERHALSSVWKLVHEQFELLKTRTSASCSRRRRSSSRSCSRSTTAPRAARSATIVRRSISCRVL</sequence>
<reference evidence="3" key="1">
    <citation type="submission" date="2020-05" db="EMBL/GenBank/DDBJ databases">
        <title>WGS assembly of Panicum virgatum.</title>
        <authorList>
            <person name="Lovell J.T."/>
            <person name="Jenkins J."/>
            <person name="Shu S."/>
            <person name="Juenger T.E."/>
            <person name="Schmutz J."/>
        </authorList>
    </citation>
    <scope>NUCLEOTIDE SEQUENCE</scope>
    <source>
        <strain evidence="3">AP13</strain>
    </source>
</reference>
<evidence type="ECO:0000313" key="3">
    <source>
        <dbReference type="EMBL" id="KAG2566193.1"/>
    </source>
</evidence>
<protein>
    <recommendedName>
        <fullName evidence="2">Cation-transporting P-type ATPase N-terminal domain-containing protein</fullName>
    </recommendedName>
</protein>
<comment type="caution">
    <text evidence="3">The sequence shown here is derived from an EMBL/GenBank/DDBJ whole genome shotgun (WGS) entry which is preliminary data.</text>
</comment>
<dbReference type="SUPFAM" id="SSF81665">
    <property type="entry name" value="Calcium ATPase, transmembrane domain M"/>
    <property type="match status" value="1"/>
</dbReference>
<gene>
    <name evidence="3" type="ORF">PVAP13_7NG208100</name>
</gene>
<dbReference type="InterPro" id="IPR023298">
    <property type="entry name" value="ATPase_P-typ_TM_dom_sf"/>
</dbReference>
<organism evidence="3 4">
    <name type="scientific">Panicum virgatum</name>
    <name type="common">Blackwell switchgrass</name>
    <dbReference type="NCBI Taxonomy" id="38727"/>
    <lineage>
        <taxon>Eukaryota</taxon>
        <taxon>Viridiplantae</taxon>
        <taxon>Streptophyta</taxon>
        <taxon>Embryophyta</taxon>
        <taxon>Tracheophyta</taxon>
        <taxon>Spermatophyta</taxon>
        <taxon>Magnoliopsida</taxon>
        <taxon>Liliopsida</taxon>
        <taxon>Poales</taxon>
        <taxon>Poaceae</taxon>
        <taxon>PACMAD clade</taxon>
        <taxon>Panicoideae</taxon>
        <taxon>Panicodae</taxon>
        <taxon>Paniceae</taxon>
        <taxon>Panicinae</taxon>
        <taxon>Panicum</taxon>
        <taxon>Panicum sect. Hiantes</taxon>
    </lineage>
</organism>
<evidence type="ECO:0000259" key="2">
    <source>
        <dbReference type="Pfam" id="PF00690"/>
    </source>
</evidence>